<keyword evidence="9" id="KW-1185">Reference proteome</keyword>
<evidence type="ECO:0000256" key="4">
    <source>
        <dbReference type="ARBA" id="ARBA00023163"/>
    </source>
</evidence>
<dbReference type="Pfam" id="PF00010">
    <property type="entry name" value="HLH"/>
    <property type="match status" value="1"/>
</dbReference>
<evidence type="ECO:0000256" key="6">
    <source>
        <dbReference type="SAM" id="Coils"/>
    </source>
</evidence>
<dbReference type="PANTHER" id="PTHR46665">
    <property type="entry name" value="TRANSCRIPTION FACTOR BHLH041-RELATED-RELATED"/>
    <property type="match status" value="1"/>
</dbReference>
<dbReference type="Pfam" id="PF23133">
    <property type="entry name" value="DUF7050"/>
    <property type="match status" value="1"/>
</dbReference>
<evidence type="ECO:0000256" key="3">
    <source>
        <dbReference type="ARBA" id="ARBA00023125"/>
    </source>
</evidence>
<name>A0ABU6QBQ1_9FABA</name>
<keyword evidence="2" id="KW-0805">Transcription regulation</keyword>
<dbReference type="InterPro" id="IPR011598">
    <property type="entry name" value="bHLH_dom"/>
</dbReference>
<keyword evidence="6" id="KW-0175">Coiled coil</keyword>
<dbReference type="SUPFAM" id="SSF47459">
    <property type="entry name" value="HLH, helix-loop-helix DNA-binding domain"/>
    <property type="match status" value="1"/>
</dbReference>
<dbReference type="InterPro" id="IPR045239">
    <property type="entry name" value="bHLH95_bHLH"/>
</dbReference>
<keyword evidence="3" id="KW-0238">DNA-binding</keyword>
<comment type="caution">
    <text evidence="8">The sequence shown here is derived from an EMBL/GenBank/DDBJ whole genome shotgun (WGS) entry which is preliminary data.</text>
</comment>
<dbReference type="InterPro" id="IPR044658">
    <property type="entry name" value="bHLH92/bHLH041-like"/>
</dbReference>
<dbReference type="InterPro" id="IPR055477">
    <property type="entry name" value="DUF7049"/>
</dbReference>
<feature type="coiled-coil region" evidence="6">
    <location>
        <begin position="350"/>
        <end position="377"/>
    </location>
</feature>
<keyword evidence="5" id="KW-0539">Nucleus</keyword>
<dbReference type="SMART" id="SM00353">
    <property type="entry name" value="HLH"/>
    <property type="match status" value="1"/>
</dbReference>
<dbReference type="PROSITE" id="PS50888">
    <property type="entry name" value="BHLH"/>
    <property type="match status" value="1"/>
</dbReference>
<reference evidence="8 9" key="1">
    <citation type="journal article" date="2023" name="Plants (Basel)">
        <title>Bridging the Gap: Combining Genomics and Transcriptomics Approaches to Understand Stylosanthes scabra, an Orphan Legume from the Brazilian Caatinga.</title>
        <authorList>
            <person name="Ferreira-Neto J.R.C."/>
            <person name="da Silva M.D."/>
            <person name="Binneck E."/>
            <person name="de Melo N.F."/>
            <person name="da Silva R.H."/>
            <person name="de Melo A.L.T.M."/>
            <person name="Pandolfi V."/>
            <person name="Bustamante F.O."/>
            <person name="Brasileiro-Vidal A.C."/>
            <person name="Benko-Iseppon A.M."/>
        </authorList>
    </citation>
    <scope>NUCLEOTIDE SEQUENCE [LARGE SCALE GENOMIC DNA]</scope>
    <source>
        <tissue evidence="8">Leaves</tissue>
    </source>
</reference>
<dbReference type="CDD" id="cd11393">
    <property type="entry name" value="bHLH_AtbHLH_like"/>
    <property type="match status" value="1"/>
</dbReference>
<evidence type="ECO:0000313" key="9">
    <source>
        <dbReference type="Proteomes" id="UP001341840"/>
    </source>
</evidence>
<dbReference type="InterPro" id="IPR036638">
    <property type="entry name" value="HLH_DNA-bd_sf"/>
</dbReference>
<dbReference type="Gene3D" id="4.10.280.10">
    <property type="entry name" value="Helix-loop-helix DNA-binding domain"/>
    <property type="match status" value="1"/>
</dbReference>
<evidence type="ECO:0000256" key="5">
    <source>
        <dbReference type="ARBA" id="ARBA00023242"/>
    </source>
</evidence>
<comment type="subcellular location">
    <subcellularLocation>
        <location evidence="1">Nucleus</location>
    </subcellularLocation>
</comment>
<organism evidence="8 9">
    <name type="scientific">Stylosanthes scabra</name>
    <dbReference type="NCBI Taxonomy" id="79078"/>
    <lineage>
        <taxon>Eukaryota</taxon>
        <taxon>Viridiplantae</taxon>
        <taxon>Streptophyta</taxon>
        <taxon>Embryophyta</taxon>
        <taxon>Tracheophyta</taxon>
        <taxon>Spermatophyta</taxon>
        <taxon>Magnoliopsida</taxon>
        <taxon>eudicotyledons</taxon>
        <taxon>Gunneridae</taxon>
        <taxon>Pentapetalae</taxon>
        <taxon>rosids</taxon>
        <taxon>fabids</taxon>
        <taxon>Fabales</taxon>
        <taxon>Fabaceae</taxon>
        <taxon>Papilionoideae</taxon>
        <taxon>50 kb inversion clade</taxon>
        <taxon>dalbergioids sensu lato</taxon>
        <taxon>Dalbergieae</taxon>
        <taxon>Pterocarpus clade</taxon>
        <taxon>Stylosanthes</taxon>
    </lineage>
</organism>
<evidence type="ECO:0000259" key="7">
    <source>
        <dbReference type="PROSITE" id="PS50888"/>
    </source>
</evidence>
<dbReference type="Pfam" id="PF23132">
    <property type="entry name" value="DUF7049"/>
    <property type="match status" value="1"/>
</dbReference>
<evidence type="ECO:0000256" key="2">
    <source>
        <dbReference type="ARBA" id="ARBA00023015"/>
    </source>
</evidence>
<feature type="domain" description="BHLH" evidence="7">
    <location>
        <begin position="311"/>
        <end position="360"/>
    </location>
</feature>
<dbReference type="Proteomes" id="UP001341840">
    <property type="component" value="Unassembled WGS sequence"/>
</dbReference>
<evidence type="ECO:0000313" key="8">
    <source>
        <dbReference type="EMBL" id="MED6109268.1"/>
    </source>
</evidence>
<gene>
    <name evidence="8" type="ORF">PIB30_031813</name>
</gene>
<evidence type="ECO:0000256" key="1">
    <source>
        <dbReference type="ARBA" id="ARBA00004123"/>
    </source>
</evidence>
<accession>A0ABU6QBQ1</accession>
<dbReference type="InterPro" id="IPR055478">
    <property type="entry name" value="DUF7050"/>
</dbReference>
<proteinExistence type="predicted"/>
<keyword evidence="4" id="KW-0804">Transcription</keyword>
<sequence length="506" mass="56626">MDGIFNLPEATRSDFLRSLINTFGCTYICLWHFHSSSKCSNLLFLDGIYNNNQSSSTNVAEETLFKLYQRLSFDGVNDECVPGAAFRSHMPYLQLQQLDLLRLASAVIQTQFYLEARIETAIFMGCSQGEIELGFSTLPQNDIEAAVKSLFPQDFSRQQQQLHEATTMEDPASSSSCSWLSTTTGSLSPTHEFSSFFFNGSGGGVLLPAPEGEQEAIIRAILHVISSSSSSSTNSHHHQQQQPPYNSAFRIYKPPPVPSVTIHRSSSSKHSLMKRSIAFSRTLNLMRIRERFHFQHHHHHRLIIGNQSNNHKHFHHVLSERRRRENESQCFQELRALLPPGTKRHKASVLVAAKEALKSLVAEIEKLNIRNQELVKTLVGSSSSSYVNVISNNSSSSSSSLLNIAVSHVLAGSSSSEERTVDLQVAVRSHDHQSDDIVIRLLEFLKSLHNQLSLVSMATNSTTNTTQGTTLNQINFRIRILHGSEWDEAGFVEAVRRVVADLLLPY</sequence>
<dbReference type="PANTHER" id="PTHR46665:SF1">
    <property type="entry name" value="SPERMATOGENESIS- AND OOGENESIS-SPECIFIC BASIC HELIX-LOOP-HELIX-CONTAINING PROTEIN 1"/>
    <property type="match status" value="1"/>
</dbReference>
<protein>
    <recommendedName>
        <fullName evidence="7">BHLH domain-containing protein</fullName>
    </recommendedName>
</protein>
<dbReference type="EMBL" id="JASCZI010000138">
    <property type="protein sequence ID" value="MED6109268.1"/>
    <property type="molecule type" value="Genomic_DNA"/>
</dbReference>